<dbReference type="PANTHER" id="PTHR37246">
    <property type="entry name" value="OS07G0658000 PROTEIN"/>
    <property type="match status" value="1"/>
</dbReference>
<feature type="transmembrane region" description="Helical" evidence="1">
    <location>
        <begin position="86"/>
        <end position="104"/>
    </location>
</feature>
<evidence type="ECO:0000313" key="2">
    <source>
        <dbReference type="EMBL" id="GFZ18112.1"/>
    </source>
</evidence>
<protein>
    <submittedName>
        <fullName evidence="2">Phospholipase A2 family protein</fullName>
    </submittedName>
</protein>
<name>A0A7J0H4X6_9ERIC</name>
<sequence length="176" mass="19834">MSTTATLETPKQRVNLDIKLWGWSLLSFVPWGISTYGSDHMFRRFHGIQAPEDFFLSYSLDTGITVDQIGQVGKMVGLFCGTSVQLIGWIFAAIATTLVMTLMIRPNFLKADLAFLECLERPHMSTKGDAHVAHLYKTMCTSGLRNILIPYRKNLLNLQSGQLTVGFGWLSNMKWK</sequence>
<dbReference type="AlphaFoldDB" id="A0A7J0H4X6"/>
<keyword evidence="1" id="KW-0812">Transmembrane</keyword>
<reference evidence="2 3" key="1">
    <citation type="submission" date="2019-07" db="EMBL/GenBank/DDBJ databases">
        <title>De Novo Assembly of kiwifruit Actinidia rufa.</title>
        <authorList>
            <person name="Sugita-Konishi S."/>
            <person name="Sato K."/>
            <person name="Mori E."/>
            <person name="Abe Y."/>
            <person name="Kisaki G."/>
            <person name="Hamano K."/>
            <person name="Suezawa K."/>
            <person name="Otani M."/>
            <person name="Fukuda T."/>
            <person name="Manabe T."/>
            <person name="Gomi K."/>
            <person name="Tabuchi M."/>
            <person name="Akimitsu K."/>
            <person name="Kataoka I."/>
        </authorList>
    </citation>
    <scope>NUCLEOTIDE SEQUENCE [LARGE SCALE GENOMIC DNA]</scope>
    <source>
        <strain evidence="3">cv. Fuchu</strain>
    </source>
</reference>
<accession>A0A7J0H4X6</accession>
<keyword evidence="3" id="KW-1185">Reference proteome</keyword>
<dbReference type="Proteomes" id="UP000585474">
    <property type="component" value="Unassembled WGS sequence"/>
</dbReference>
<keyword evidence="1" id="KW-1133">Transmembrane helix</keyword>
<evidence type="ECO:0000313" key="3">
    <source>
        <dbReference type="Proteomes" id="UP000585474"/>
    </source>
</evidence>
<proteinExistence type="predicted"/>
<dbReference type="OrthoDB" id="655972at2759"/>
<gene>
    <name evidence="2" type="ORF">Acr_26g0013810</name>
</gene>
<keyword evidence="1" id="KW-0472">Membrane</keyword>
<dbReference type="PANTHER" id="PTHR37246:SF1">
    <property type="entry name" value="PHOSPHOLIPASE A2 FAMILY PROTEIN"/>
    <property type="match status" value="1"/>
</dbReference>
<feature type="transmembrane region" description="Helical" evidence="1">
    <location>
        <begin position="20"/>
        <end position="37"/>
    </location>
</feature>
<evidence type="ECO:0000256" key="1">
    <source>
        <dbReference type="SAM" id="Phobius"/>
    </source>
</evidence>
<comment type="caution">
    <text evidence="2">The sequence shown here is derived from an EMBL/GenBank/DDBJ whole genome shotgun (WGS) entry which is preliminary data.</text>
</comment>
<organism evidence="2 3">
    <name type="scientific">Actinidia rufa</name>
    <dbReference type="NCBI Taxonomy" id="165716"/>
    <lineage>
        <taxon>Eukaryota</taxon>
        <taxon>Viridiplantae</taxon>
        <taxon>Streptophyta</taxon>
        <taxon>Embryophyta</taxon>
        <taxon>Tracheophyta</taxon>
        <taxon>Spermatophyta</taxon>
        <taxon>Magnoliopsida</taxon>
        <taxon>eudicotyledons</taxon>
        <taxon>Gunneridae</taxon>
        <taxon>Pentapetalae</taxon>
        <taxon>asterids</taxon>
        <taxon>Ericales</taxon>
        <taxon>Actinidiaceae</taxon>
        <taxon>Actinidia</taxon>
    </lineage>
</organism>
<dbReference type="EMBL" id="BJWL01000026">
    <property type="protein sequence ID" value="GFZ18112.1"/>
    <property type="molecule type" value="Genomic_DNA"/>
</dbReference>